<dbReference type="Pfam" id="PF01869">
    <property type="entry name" value="BcrAD_BadFG"/>
    <property type="match status" value="1"/>
</dbReference>
<dbReference type="Proteomes" id="UP000198528">
    <property type="component" value="Unassembled WGS sequence"/>
</dbReference>
<evidence type="ECO:0000259" key="5">
    <source>
        <dbReference type="Pfam" id="PF01869"/>
    </source>
</evidence>
<dbReference type="STRING" id="604330.SAMN04489857_1445"/>
<evidence type="ECO:0000313" key="9">
    <source>
        <dbReference type="Proteomes" id="UP000199480"/>
    </source>
</evidence>
<name>A0A1H1MI55_9ACTN</name>
<dbReference type="InterPro" id="IPR051805">
    <property type="entry name" value="Dehydratase_Activator_Redct"/>
</dbReference>
<dbReference type="GO" id="GO:0046872">
    <property type="term" value="F:metal ion binding"/>
    <property type="evidence" value="ECO:0007669"/>
    <property type="project" value="UniProtKB-KW"/>
</dbReference>
<dbReference type="GO" id="GO:0051536">
    <property type="term" value="F:iron-sulfur cluster binding"/>
    <property type="evidence" value="ECO:0007669"/>
    <property type="project" value="UniProtKB-KW"/>
</dbReference>
<evidence type="ECO:0000256" key="4">
    <source>
        <dbReference type="ARBA" id="ARBA00023014"/>
    </source>
</evidence>
<organism evidence="7 9">
    <name type="scientific">Parafannyhessea umbonata</name>
    <dbReference type="NCBI Taxonomy" id="604330"/>
    <lineage>
        <taxon>Bacteria</taxon>
        <taxon>Bacillati</taxon>
        <taxon>Actinomycetota</taxon>
        <taxon>Coriobacteriia</taxon>
        <taxon>Coriobacteriales</taxon>
        <taxon>Atopobiaceae</taxon>
        <taxon>Parafannyhessea</taxon>
    </lineage>
</organism>
<proteinExistence type="predicted"/>
<comment type="cofactor">
    <cofactor evidence="1">
        <name>[4Fe-4S] cluster</name>
        <dbReference type="ChEBI" id="CHEBI:49883"/>
    </cofactor>
</comment>
<dbReference type="OrthoDB" id="9177882at2"/>
<evidence type="ECO:0000256" key="3">
    <source>
        <dbReference type="ARBA" id="ARBA00023004"/>
    </source>
</evidence>
<dbReference type="EMBL" id="FMZL01000006">
    <property type="protein sequence ID" value="SDC24350.1"/>
    <property type="molecule type" value="Genomic_DNA"/>
</dbReference>
<protein>
    <submittedName>
        <fullName evidence="7">CoA-substrate-specific enzyme activase, putative</fullName>
    </submittedName>
</protein>
<dbReference type="AlphaFoldDB" id="A0A1H1MI55"/>
<evidence type="ECO:0000256" key="1">
    <source>
        <dbReference type="ARBA" id="ARBA00001966"/>
    </source>
</evidence>
<reference evidence="8 9" key="1">
    <citation type="submission" date="2016-10" db="EMBL/GenBank/DDBJ databases">
        <authorList>
            <person name="Varghese N."/>
            <person name="Submissions S."/>
        </authorList>
    </citation>
    <scope>NUCLEOTIDE SEQUENCE [LARGE SCALE GENOMIC DNA]</scope>
    <source>
        <strain evidence="8">DSM 22619</strain>
        <strain evidence="9">DSM 22620</strain>
    </source>
</reference>
<dbReference type="RefSeq" id="WP_090845869.1">
    <property type="nucleotide sequence ID" value="NZ_FMZL01000006.1"/>
</dbReference>
<reference evidence="7" key="2">
    <citation type="submission" date="2016-10" db="EMBL/GenBank/DDBJ databases">
        <authorList>
            <person name="de Groot N.N."/>
        </authorList>
    </citation>
    <scope>NUCLEOTIDE SEQUENCE [LARGE SCALE GENOMIC DNA]</scope>
    <source>
        <strain evidence="6">DSM 22619</strain>
        <strain evidence="7">DSM 22620</strain>
    </source>
</reference>
<evidence type="ECO:0000313" key="6">
    <source>
        <dbReference type="EMBL" id="SDC24350.1"/>
    </source>
</evidence>
<dbReference type="EMBL" id="LT629759">
    <property type="protein sequence ID" value="SDR86463.1"/>
    <property type="molecule type" value="Genomic_DNA"/>
</dbReference>
<dbReference type="GeneID" id="78500788"/>
<evidence type="ECO:0000313" key="8">
    <source>
        <dbReference type="Proteomes" id="UP000198528"/>
    </source>
</evidence>
<dbReference type="Proteomes" id="UP000199480">
    <property type="component" value="Chromosome I"/>
</dbReference>
<dbReference type="InterPro" id="IPR008275">
    <property type="entry name" value="CoA_E_activase_dom"/>
</dbReference>
<dbReference type="NCBIfam" id="TIGR00241">
    <property type="entry name" value="CoA_E_activ"/>
    <property type="match status" value="1"/>
</dbReference>
<dbReference type="PANTHER" id="PTHR32329:SF2">
    <property type="entry name" value="BIFUNCTIONAL PROTEIN [INCLUDES 2-HYDROXYACYL-COA DEHYDRATASE (N-TER) AND ITS ACTIVATOR DOMAIN (C_TERM)"/>
    <property type="match status" value="1"/>
</dbReference>
<dbReference type="InterPro" id="IPR043129">
    <property type="entry name" value="ATPase_NBD"/>
</dbReference>
<feature type="domain" description="ATPase BadF/BadG/BcrA/BcrD type" evidence="5">
    <location>
        <begin position="5"/>
        <end position="250"/>
    </location>
</feature>
<accession>A0A1H1MI55</accession>
<dbReference type="InterPro" id="IPR002731">
    <property type="entry name" value="ATPase_BadF"/>
</dbReference>
<keyword evidence="3" id="KW-0408">Iron</keyword>
<evidence type="ECO:0000256" key="2">
    <source>
        <dbReference type="ARBA" id="ARBA00022723"/>
    </source>
</evidence>
<keyword evidence="4" id="KW-0411">Iron-sulfur</keyword>
<evidence type="ECO:0000313" key="7">
    <source>
        <dbReference type="EMBL" id="SDR86463.1"/>
    </source>
</evidence>
<keyword evidence="2" id="KW-0479">Metal-binding</keyword>
<dbReference type="SUPFAM" id="SSF53067">
    <property type="entry name" value="Actin-like ATPase domain"/>
    <property type="match status" value="1"/>
</dbReference>
<keyword evidence="8" id="KW-1185">Reference proteome</keyword>
<sequence>MAHFIGIDIGSTATKVVVIGHDREIERSLLLPTGFSSVETANKVREKLLDYGYDVENEDTYVVATGYGRVAVPYADKTVTEITCHGLGAASLFQDKGTVIDVGGQDTKVIVLENGRVVKFLMNDKCAAGTGRFLEVMSDRLGITQDELSELASRGKETKISSMCTVFAESEVISLVGRNEPRENIANGVIESVVNRVCSLAQQGAGAPYFLTGGLCENDYIVGRLSQHLGSRVTTCPEARYAGALGAAINARKQFSQTGDARTEQS</sequence>
<gene>
    <name evidence="6" type="ORF">SAMN04487824_10645</name>
    <name evidence="7" type="ORF">SAMN04489857_1445</name>
</gene>
<dbReference type="CDD" id="cd24109">
    <property type="entry name" value="ASKHA_NBD_YjiL-like"/>
    <property type="match status" value="1"/>
</dbReference>
<dbReference type="Gene3D" id="3.30.420.40">
    <property type="match status" value="2"/>
</dbReference>
<dbReference type="PANTHER" id="PTHR32329">
    <property type="entry name" value="BIFUNCTIONAL PROTEIN [INCLUDES 2-HYDROXYACYL-COA DEHYDRATASE (N-TER) AND ITS ACTIVATOR DOMAIN (C_TERM)-RELATED"/>
    <property type="match status" value="1"/>
</dbReference>